<dbReference type="InterPro" id="IPR029054">
    <property type="entry name" value="dUTPase-like"/>
</dbReference>
<evidence type="ECO:0000256" key="5">
    <source>
        <dbReference type="ARBA" id="ARBA00047686"/>
    </source>
</evidence>
<evidence type="ECO:0000256" key="3">
    <source>
        <dbReference type="ARBA" id="ARBA00022801"/>
    </source>
</evidence>
<dbReference type="GO" id="GO:0006226">
    <property type="term" value="P:dUMP biosynthetic process"/>
    <property type="evidence" value="ECO:0007669"/>
    <property type="project" value="InterPro"/>
</dbReference>
<dbReference type="SUPFAM" id="SSF51283">
    <property type="entry name" value="dUTPase-like"/>
    <property type="match status" value="1"/>
</dbReference>
<dbReference type="PANTHER" id="PTHR11241:SF0">
    <property type="entry name" value="DEOXYURIDINE 5'-TRIPHOSPHATE NUCLEOTIDOHYDROLASE"/>
    <property type="match status" value="1"/>
</dbReference>
<keyword evidence="3" id="KW-0378">Hydrolase</keyword>
<dbReference type="CDD" id="cd07557">
    <property type="entry name" value="trimeric_dUTPase"/>
    <property type="match status" value="1"/>
</dbReference>
<sequence length="146" mass="16707">MSVNLKIKRFDKTVALPSYEKRKYRPSCFDFVIRENIVIAPKTIGMVKLNVAVKVPEGYALMLYPRSSTPLRKGLIAPHSVGICDSFYCGENDEYIYEFYNITNNDVEIKKGEMLVQGMLIKTEEVEFEEVEKMIEDGAGGYMTEK</sequence>
<dbReference type="EMBL" id="PEVB01000064">
    <property type="protein sequence ID" value="PIV07462.1"/>
    <property type="molecule type" value="Genomic_DNA"/>
</dbReference>
<evidence type="ECO:0000259" key="6">
    <source>
        <dbReference type="Pfam" id="PF00692"/>
    </source>
</evidence>
<dbReference type="GO" id="GO:0000287">
    <property type="term" value="F:magnesium ion binding"/>
    <property type="evidence" value="ECO:0007669"/>
    <property type="project" value="InterPro"/>
</dbReference>
<evidence type="ECO:0000256" key="4">
    <source>
        <dbReference type="ARBA" id="ARBA00023080"/>
    </source>
</evidence>
<organism evidence="7 8">
    <name type="scientific">Candidatus Shapirobacteria bacterium CG03_land_8_20_14_0_80_35_14</name>
    <dbReference type="NCBI Taxonomy" id="1974878"/>
    <lineage>
        <taxon>Bacteria</taxon>
        <taxon>Candidatus Shapironibacteriota</taxon>
    </lineage>
</organism>
<dbReference type="InterPro" id="IPR036157">
    <property type="entry name" value="dUTPase-like_sf"/>
</dbReference>
<dbReference type="InterPro" id="IPR008181">
    <property type="entry name" value="dUTPase"/>
</dbReference>
<dbReference type="InterPro" id="IPR033704">
    <property type="entry name" value="dUTPase_trimeric"/>
</dbReference>
<dbReference type="GO" id="GO:0046081">
    <property type="term" value="P:dUTP catabolic process"/>
    <property type="evidence" value="ECO:0007669"/>
    <property type="project" value="InterPro"/>
</dbReference>
<accession>A0A2M7BPP7</accession>
<dbReference type="AlphaFoldDB" id="A0A2M7BPP7"/>
<dbReference type="GO" id="GO:0004170">
    <property type="term" value="F:dUTP diphosphatase activity"/>
    <property type="evidence" value="ECO:0007669"/>
    <property type="project" value="UniProtKB-EC"/>
</dbReference>
<protein>
    <recommendedName>
        <fullName evidence="2">dUTP diphosphatase</fullName>
        <ecNumber evidence="2">3.6.1.23</ecNumber>
    </recommendedName>
</protein>
<gene>
    <name evidence="7" type="ORF">COS53_02290</name>
</gene>
<dbReference type="Gene3D" id="2.70.40.10">
    <property type="match status" value="1"/>
</dbReference>
<proteinExistence type="inferred from homology"/>
<dbReference type="Pfam" id="PF00692">
    <property type="entry name" value="dUTPase"/>
    <property type="match status" value="1"/>
</dbReference>
<dbReference type="EC" id="3.6.1.23" evidence="2"/>
<evidence type="ECO:0000313" key="8">
    <source>
        <dbReference type="Proteomes" id="UP000229191"/>
    </source>
</evidence>
<name>A0A2M7BPP7_9BACT</name>
<keyword evidence="4" id="KW-0546">Nucleotide metabolism</keyword>
<comment type="similarity">
    <text evidence="1">Belongs to the dUTPase family.</text>
</comment>
<evidence type="ECO:0000256" key="1">
    <source>
        <dbReference type="ARBA" id="ARBA00006581"/>
    </source>
</evidence>
<evidence type="ECO:0000256" key="2">
    <source>
        <dbReference type="ARBA" id="ARBA00012379"/>
    </source>
</evidence>
<evidence type="ECO:0000313" key="7">
    <source>
        <dbReference type="EMBL" id="PIV07462.1"/>
    </source>
</evidence>
<comment type="caution">
    <text evidence="7">The sequence shown here is derived from an EMBL/GenBank/DDBJ whole genome shotgun (WGS) entry which is preliminary data.</text>
</comment>
<comment type="catalytic activity">
    <reaction evidence="5">
        <text>dUTP + H2O = dUMP + diphosphate + H(+)</text>
        <dbReference type="Rhea" id="RHEA:10248"/>
        <dbReference type="ChEBI" id="CHEBI:15377"/>
        <dbReference type="ChEBI" id="CHEBI:15378"/>
        <dbReference type="ChEBI" id="CHEBI:33019"/>
        <dbReference type="ChEBI" id="CHEBI:61555"/>
        <dbReference type="ChEBI" id="CHEBI:246422"/>
        <dbReference type="EC" id="3.6.1.23"/>
    </reaction>
</comment>
<dbReference type="Proteomes" id="UP000229191">
    <property type="component" value="Unassembled WGS sequence"/>
</dbReference>
<feature type="domain" description="dUTPase-like" evidence="6">
    <location>
        <begin position="28"/>
        <end position="135"/>
    </location>
</feature>
<reference evidence="8" key="1">
    <citation type="submission" date="2017-09" db="EMBL/GenBank/DDBJ databases">
        <title>Depth-based differentiation of microbial function through sediment-hosted aquifers and enrichment of novel symbionts in the deep terrestrial subsurface.</title>
        <authorList>
            <person name="Probst A.J."/>
            <person name="Ladd B."/>
            <person name="Jarett J.K."/>
            <person name="Geller-Mcgrath D.E."/>
            <person name="Sieber C.M.K."/>
            <person name="Emerson J.B."/>
            <person name="Anantharaman K."/>
            <person name="Thomas B.C."/>
            <person name="Malmstrom R."/>
            <person name="Stieglmeier M."/>
            <person name="Klingl A."/>
            <person name="Woyke T."/>
            <person name="Ryan C.M."/>
            <person name="Banfield J.F."/>
        </authorList>
    </citation>
    <scope>NUCLEOTIDE SEQUENCE [LARGE SCALE GENOMIC DNA]</scope>
</reference>
<dbReference type="PANTHER" id="PTHR11241">
    <property type="entry name" value="DEOXYURIDINE 5'-TRIPHOSPHATE NUCLEOTIDOHYDROLASE"/>
    <property type="match status" value="1"/>
</dbReference>